<evidence type="ECO:0000256" key="1">
    <source>
        <dbReference type="ARBA" id="ARBA00004365"/>
    </source>
</evidence>
<dbReference type="AlphaFoldDB" id="A0A517MFG6"/>
<evidence type="ECO:0000256" key="7">
    <source>
        <dbReference type="ARBA" id="ARBA00033192"/>
    </source>
</evidence>
<keyword evidence="10" id="KW-0969">Cilium</keyword>
<comment type="subcellular location">
    <subcellularLocation>
        <location evidence="1">Bacterial flagellum</location>
    </subcellularLocation>
</comment>
<keyword evidence="5" id="KW-0975">Bacterial flagellum</keyword>
<keyword evidence="10" id="KW-0282">Flagellum</keyword>
<dbReference type="PANTHER" id="PTHR30288:SF0">
    <property type="entry name" value="FLAGELLAR HOOK-ASSOCIATED PROTEIN 2"/>
    <property type="match status" value="1"/>
</dbReference>
<reference evidence="10 11" key="1">
    <citation type="submission" date="2019-02" db="EMBL/GenBank/DDBJ databases">
        <title>Deep-cultivation of Planctomycetes and their phenomic and genomic characterization uncovers novel biology.</title>
        <authorList>
            <person name="Wiegand S."/>
            <person name="Jogler M."/>
            <person name="Boedeker C."/>
            <person name="Pinto D."/>
            <person name="Vollmers J."/>
            <person name="Rivas-Marin E."/>
            <person name="Kohn T."/>
            <person name="Peeters S.H."/>
            <person name="Heuer A."/>
            <person name="Rast P."/>
            <person name="Oberbeckmann S."/>
            <person name="Bunk B."/>
            <person name="Jeske O."/>
            <person name="Meyerdierks A."/>
            <person name="Storesund J.E."/>
            <person name="Kallscheuer N."/>
            <person name="Luecker S."/>
            <person name="Lage O.M."/>
            <person name="Pohl T."/>
            <person name="Merkel B.J."/>
            <person name="Hornburger P."/>
            <person name="Mueller R.-W."/>
            <person name="Bruemmer F."/>
            <person name="Labrenz M."/>
            <person name="Spormann A.M."/>
            <person name="Op den Camp H."/>
            <person name="Overmann J."/>
            <person name="Amann R."/>
            <person name="Jetten M.S.M."/>
            <person name="Mascher T."/>
            <person name="Medema M.H."/>
            <person name="Devos D.P."/>
            <person name="Kaster A.-K."/>
            <person name="Ovreas L."/>
            <person name="Rohde M."/>
            <person name="Galperin M.Y."/>
            <person name="Jogler C."/>
        </authorList>
    </citation>
    <scope>NUCLEOTIDE SEQUENCE [LARGE SCALE GENOMIC DNA]</scope>
    <source>
        <strain evidence="10 11">FF011L</strain>
    </source>
</reference>
<keyword evidence="11" id="KW-1185">Reference proteome</keyword>
<dbReference type="Proteomes" id="UP000320672">
    <property type="component" value="Chromosome"/>
</dbReference>
<dbReference type="Pfam" id="PF07195">
    <property type="entry name" value="FliD_C"/>
    <property type="match status" value="1"/>
</dbReference>
<keyword evidence="4" id="KW-0175">Coiled coil</keyword>
<sequence length="1024" mass="106390">MGRIQTSIGLITGTDIQGTVDQLIALSSIPRDQLVSRNDTLAQQQDSISQLTASVIGVQLSGDRLGAASLFTTRKDTSSNEEALSVSSEGGAALGNYTVTTQQLAATHSVSSRQQFASTEEALGFSGEFSIRNGGQLEQSIPLQQLNDGLGVQQGSIQITDRSGASATIDLTNVRSIEQVLEKINQNTTVSVRASADRDGITLTDLTGQTLSNLRVDEVGGGETAADLGLYGINVAANTAVGHDLTLGNTAAFNSSTLNDLGAQFNTGNDLQIGFADGSSLAFDLGQEAVPAVAPTGSTNSGNANASLDFTDLTEAHDFEGLTVTFNHDALLVTGNPSYQLSGSGTGQTLEITINDSLTTATQIADLINNDAALGSKLQVQVEGTGTGMPDRSETTVLEGAAAIAAVPHPETIGELVSQLNALDPSRLSAEIAEGTTEIVLTDLTSGGDPFTISDLGTSNLSSLLGFPTSSLTGTLKTPPKEESLFGVSLSELNGGQGVGALSSLDITLRDGSSANVDLSNAETVQQVIDSINNSGLQMVAKLDDSKTGIRLRDLSGGTSSNFTVSSSDATATALGIATDSEDTIVDGSHLGRQYVNRDTLLSDLNQGLGVSAGSFKVTDSTGAASAINLTIDEIENVGQLIDKVNDLGLGITASLNAKGDGIQIVDTAGGGGALKIENSGNGLAATQLGIAGSATTQTINGESVEAIVGGDSLSIQIEATDSLDTIVEKINASEQYVKASVVREEEGGYSLRLTSRKGGELGQFSIDSVGFKLPTETTSRGQDAQVLLADDTGGSRLLSSVDGVFEDESTGLNLTLKALSDDPISVSVEENPDAVISAVNTLVTQYNLLRDKLDALTFYDAESSGSGLLFGSTEALRVEMGYSRLMSGVMQGNGEISSLAEVGIRLNDTGRLEVDETKLAERLSTDSEAVEKFFTNEDTGVAARLNSLAERLAGVDNGMLLTRGNALTTRVERNNERIDAMNVRLENERERLLTQFYTMESAIAKIQSNSQYVSGIQPLSYSS</sequence>
<dbReference type="EMBL" id="CP036262">
    <property type="protein sequence ID" value="QDS93633.1"/>
    <property type="molecule type" value="Genomic_DNA"/>
</dbReference>
<keyword evidence="10" id="KW-0966">Cell projection</keyword>
<evidence type="ECO:0000256" key="5">
    <source>
        <dbReference type="ARBA" id="ARBA00023143"/>
    </source>
</evidence>
<dbReference type="GO" id="GO:0071973">
    <property type="term" value="P:bacterial-type flagellum-dependent cell motility"/>
    <property type="evidence" value="ECO:0007669"/>
    <property type="project" value="TreeGrafter"/>
</dbReference>
<dbReference type="KEGG" id="rml:FF011L_24060"/>
<evidence type="ECO:0000313" key="11">
    <source>
        <dbReference type="Proteomes" id="UP000320672"/>
    </source>
</evidence>
<evidence type="ECO:0000259" key="9">
    <source>
        <dbReference type="Pfam" id="PF07195"/>
    </source>
</evidence>
<accession>A0A517MFG6</accession>
<proteinExistence type="inferred from homology"/>
<evidence type="ECO:0000256" key="4">
    <source>
        <dbReference type="ARBA" id="ARBA00023054"/>
    </source>
</evidence>
<dbReference type="GO" id="GO:0007155">
    <property type="term" value="P:cell adhesion"/>
    <property type="evidence" value="ECO:0007669"/>
    <property type="project" value="InterPro"/>
</dbReference>
<evidence type="ECO:0000256" key="3">
    <source>
        <dbReference type="ARBA" id="ARBA00011255"/>
    </source>
</evidence>
<dbReference type="Pfam" id="PF02465">
    <property type="entry name" value="FliD_N"/>
    <property type="match status" value="1"/>
</dbReference>
<gene>
    <name evidence="10" type="primary">fliD</name>
    <name evidence="10" type="ORF">FF011L_24060</name>
</gene>
<dbReference type="RefSeq" id="WP_145351756.1">
    <property type="nucleotide sequence ID" value="NZ_CP036262.1"/>
</dbReference>
<name>A0A517MFG6_9BACT</name>
<dbReference type="InterPro" id="IPR040026">
    <property type="entry name" value="FliD"/>
</dbReference>
<dbReference type="InterPro" id="IPR010809">
    <property type="entry name" value="FliD_C"/>
</dbReference>
<evidence type="ECO:0000256" key="2">
    <source>
        <dbReference type="ARBA" id="ARBA00009764"/>
    </source>
</evidence>
<dbReference type="PANTHER" id="PTHR30288">
    <property type="entry name" value="FLAGELLAR CAP/ASSEMBLY PROTEIN FLID"/>
    <property type="match status" value="1"/>
</dbReference>
<dbReference type="GO" id="GO:0009424">
    <property type="term" value="C:bacterial-type flagellum hook"/>
    <property type="evidence" value="ECO:0007669"/>
    <property type="project" value="InterPro"/>
</dbReference>
<evidence type="ECO:0000256" key="6">
    <source>
        <dbReference type="ARBA" id="ARBA00033074"/>
    </source>
</evidence>
<evidence type="ECO:0000259" key="8">
    <source>
        <dbReference type="Pfam" id="PF02465"/>
    </source>
</evidence>
<dbReference type="InterPro" id="IPR010810">
    <property type="entry name" value="Flagellin_hook_IN_motif"/>
</dbReference>
<feature type="domain" description="Flagellar hook-associated protein 2 C-terminal" evidence="9">
    <location>
        <begin position="807"/>
        <end position="1009"/>
    </location>
</feature>
<organism evidence="10 11">
    <name type="scientific">Roseimaritima multifibrata</name>
    <dbReference type="NCBI Taxonomy" id="1930274"/>
    <lineage>
        <taxon>Bacteria</taxon>
        <taxon>Pseudomonadati</taxon>
        <taxon>Planctomycetota</taxon>
        <taxon>Planctomycetia</taxon>
        <taxon>Pirellulales</taxon>
        <taxon>Pirellulaceae</taxon>
        <taxon>Roseimaritima</taxon>
    </lineage>
</organism>
<dbReference type="InterPro" id="IPR003481">
    <property type="entry name" value="FliD_N"/>
</dbReference>
<comment type="similarity">
    <text evidence="2">Belongs to the FliD family.</text>
</comment>
<dbReference type="Pfam" id="PF07196">
    <property type="entry name" value="Flagellin_IN"/>
    <property type="match status" value="1"/>
</dbReference>
<comment type="subunit">
    <text evidence="3">Homopentamer.</text>
</comment>
<protein>
    <recommendedName>
        <fullName evidence="7">Filament cap protein</fullName>
    </recommendedName>
    <alternativeName>
        <fullName evidence="6">Flagellar cap protein</fullName>
    </alternativeName>
</protein>
<feature type="domain" description="Flagellar hook-associated protein 2 N-terminal" evidence="8">
    <location>
        <begin position="12"/>
        <end position="108"/>
    </location>
</feature>
<dbReference type="OrthoDB" id="244268at2"/>
<evidence type="ECO:0000313" key="10">
    <source>
        <dbReference type="EMBL" id="QDS93633.1"/>
    </source>
</evidence>
<dbReference type="GO" id="GO:0009421">
    <property type="term" value="C:bacterial-type flagellum filament cap"/>
    <property type="evidence" value="ECO:0007669"/>
    <property type="project" value="InterPro"/>
</dbReference>